<sequence>MIPTLLVGDSSFDATSIPLCTLCIEIDERRIRLCIVRDENMECIWLEDYGFDTALSADEIFEKLKKIFAGHMLWSSANWKNVRVAVNSHAFSLVPSLIFDSNATADYLSFALGSPVSPEERILSHDLSIIHGHNAFSVPRIWYDWIVNHFGNSSIAFYHLTSPLIIGALVSHVEHQELRIASIYFEKDYFTLLVSESQRLILCNRFRYGQIQELVYIVLFTLGQLDFSPEEIKVLCYGEIASSSESYHELSRFFPNLQLGGRPTTLKYSTQCADVPGHRYFGLFNTYLVSS</sequence>
<organism evidence="1 2">
    <name type="scientific">Dyadobacter luticola</name>
    <dbReference type="NCBI Taxonomy" id="1979387"/>
    <lineage>
        <taxon>Bacteria</taxon>
        <taxon>Pseudomonadati</taxon>
        <taxon>Bacteroidota</taxon>
        <taxon>Cytophagia</taxon>
        <taxon>Cytophagales</taxon>
        <taxon>Spirosomataceae</taxon>
        <taxon>Dyadobacter</taxon>
    </lineage>
</organism>
<dbReference type="Gene3D" id="3.30.420.250">
    <property type="match status" value="1"/>
</dbReference>
<accession>A0A5R9L6S9</accession>
<dbReference type="Pfam" id="PF12864">
    <property type="entry name" value="DUF3822"/>
    <property type="match status" value="1"/>
</dbReference>
<dbReference type="EMBL" id="VCEJ01000002">
    <property type="protein sequence ID" value="TLV04047.1"/>
    <property type="molecule type" value="Genomic_DNA"/>
</dbReference>
<dbReference type="Proteomes" id="UP000306402">
    <property type="component" value="Unassembled WGS sequence"/>
</dbReference>
<proteinExistence type="predicted"/>
<protein>
    <submittedName>
        <fullName evidence="1">DUF3822 family protein</fullName>
    </submittedName>
</protein>
<dbReference type="CDD" id="cd24013">
    <property type="entry name" value="ASKHA_ATPase_BT3980-like"/>
    <property type="match status" value="1"/>
</dbReference>
<reference evidence="1 2" key="1">
    <citation type="submission" date="2019-05" db="EMBL/GenBank/DDBJ databases">
        <authorList>
            <person name="Qu J.-H."/>
        </authorList>
    </citation>
    <scope>NUCLEOTIDE SEQUENCE [LARGE SCALE GENOMIC DNA]</scope>
    <source>
        <strain evidence="1 2">T17</strain>
    </source>
</reference>
<dbReference type="AlphaFoldDB" id="A0A5R9L6S9"/>
<comment type="caution">
    <text evidence="1">The sequence shown here is derived from an EMBL/GenBank/DDBJ whole genome shotgun (WGS) entry which is preliminary data.</text>
</comment>
<name>A0A5R9L6S9_9BACT</name>
<dbReference type="InterPro" id="IPR024213">
    <property type="entry name" value="DUF3822"/>
</dbReference>
<keyword evidence="2" id="KW-1185">Reference proteome</keyword>
<evidence type="ECO:0000313" key="2">
    <source>
        <dbReference type="Proteomes" id="UP000306402"/>
    </source>
</evidence>
<evidence type="ECO:0000313" key="1">
    <source>
        <dbReference type="EMBL" id="TLV04047.1"/>
    </source>
</evidence>
<gene>
    <name evidence="1" type="ORF">FEN17_03235</name>
</gene>
<dbReference type="Gene3D" id="3.30.420.260">
    <property type="match status" value="1"/>
</dbReference>
<dbReference type="OrthoDB" id="658622at2"/>